<evidence type="ECO:0000313" key="2">
    <source>
        <dbReference type="EMBL" id="MBE1602879.1"/>
    </source>
</evidence>
<dbReference type="AlphaFoldDB" id="A0A8I0PHQ8"/>
<organism evidence="2 3">
    <name type="scientific">Streptomyces stelliscabiei</name>
    <dbReference type="NCBI Taxonomy" id="146820"/>
    <lineage>
        <taxon>Bacteria</taxon>
        <taxon>Bacillati</taxon>
        <taxon>Actinomycetota</taxon>
        <taxon>Actinomycetes</taxon>
        <taxon>Kitasatosporales</taxon>
        <taxon>Streptomycetaceae</taxon>
        <taxon>Streptomyces</taxon>
    </lineage>
</organism>
<evidence type="ECO:0000313" key="3">
    <source>
        <dbReference type="Proteomes" id="UP000629287"/>
    </source>
</evidence>
<feature type="compositionally biased region" description="Basic residues" evidence="1">
    <location>
        <begin position="44"/>
        <end position="55"/>
    </location>
</feature>
<comment type="caution">
    <text evidence="2">The sequence shown here is derived from an EMBL/GenBank/DDBJ whole genome shotgun (WGS) entry which is preliminary data.</text>
</comment>
<feature type="region of interest" description="Disordered" evidence="1">
    <location>
        <begin position="131"/>
        <end position="206"/>
    </location>
</feature>
<gene>
    <name evidence="2" type="ORF">H4687_009008</name>
</gene>
<keyword evidence="3" id="KW-1185">Reference proteome</keyword>
<evidence type="ECO:0000256" key="1">
    <source>
        <dbReference type="SAM" id="MobiDB-lite"/>
    </source>
</evidence>
<reference evidence="2 3" key="1">
    <citation type="submission" date="2020-10" db="EMBL/GenBank/DDBJ databases">
        <title>Sequencing the genomes of 1000 actinobacteria strains.</title>
        <authorList>
            <person name="Klenk H.-P."/>
        </authorList>
    </citation>
    <scope>NUCLEOTIDE SEQUENCE [LARGE SCALE GENOMIC DNA]</scope>
    <source>
        <strain evidence="2 3">DSM 41803</strain>
    </source>
</reference>
<feature type="region of interest" description="Disordered" evidence="1">
    <location>
        <begin position="233"/>
        <end position="256"/>
    </location>
</feature>
<feature type="region of interest" description="Disordered" evidence="1">
    <location>
        <begin position="1"/>
        <end position="111"/>
    </location>
</feature>
<proteinExistence type="predicted"/>
<accession>A0A8I0PHQ8</accession>
<dbReference type="Proteomes" id="UP000629287">
    <property type="component" value="Unassembled WGS sequence"/>
</dbReference>
<name>A0A8I0PHQ8_9ACTN</name>
<dbReference type="EMBL" id="JADBGF010000001">
    <property type="protein sequence ID" value="MBE1602879.1"/>
    <property type="molecule type" value="Genomic_DNA"/>
</dbReference>
<protein>
    <submittedName>
        <fullName evidence="2">Uncharacterized protein</fullName>
    </submittedName>
</protein>
<sequence length="285" mass="29202">MSAAAVPDRCVSADGPRKGSSSPSSGTDRAGGPAGGSAPALTRRTSKRPSTRTKPRSPLPPSTPSPHTGLQPTRRKSSPSSRAARRGAGAGRHHEVPGTGDPAVRGPAGGTDRVALVPAVARTEALAGACPGRRFRRPPLHRGGPQRPWCSHAPHGSASAWRPPAPVGRGLRRAGDVPGAPWSIPTLRASTRADGPERPTCGPTSRTFSRTARVRLRARPQCWSPSTRASCALRRRPGPSVTGSAPGGSVPPASMELGVSGQEVVGERIDDAAQDLDGLPAATIG</sequence>